<dbReference type="OrthoDB" id="117402at2"/>
<feature type="transmembrane region" description="Helical" evidence="12">
    <location>
        <begin position="347"/>
        <end position="370"/>
    </location>
</feature>
<protein>
    <recommendedName>
        <fullName evidence="12">Na(+)/H(+) antiporter NhaA</fullName>
    </recommendedName>
    <alternativeName>
        <fullName evidence="12">Sodium/proton antiporter NhaA</fullName>
    </alternativeName>
</protein>
<comment type="function">
    <text evidence="12">Na(+)/H(+) antiporter that extrudes sodium in exchange for external protons.</text>
</comment>
<comment type="catalytic activity">
    <reaction evidence="12">
        <text>Na(+)(in) + 2 H(+)(out) = Na(+)(out) + 2 H(+)(in)</text>
        <dbReference type="Rhea" id="RHEA:29251"/>
        <dbReference type="ChEBI" id="CHEBI:15378"/>
        <dbReference type="ChEBI" id="CHEBI:29101"/>
    </reaction>
</comment>
<comment type="similarity">
    <text evidence="12">Belongs to the NhaA Na(+)/H(+) (TC 2.A.33) antiporter family.</text>
</comment>
<keyword evidence="4 12" id="KW-0050">Antiport</keyword>
<keyword evidence="3 12" id="KW-0813">Transport</keyword>
<dbReference type="HAMAP" id="MF_01844">
    <property type="entry name" value="NhaA"/>
    <property type="match status" value="1"/>
</dbReference>
<evidence type="ECO:0000256" key="12">
    <source>
        <dbReference type="HAMAP-Rule" id="MF_01844"/>
    </source>
</evidence>
<dbReference type="PROSITE" id="PS51352">
    <property type="entry name" value="THIOREDOXIN_2"/>
    <property type="match status" value="1"/>
</dbReference>
<dbReference type="EMBL" id="CP032630">
    <property type="protein sequence ID" value="AYF99405.1"/>
    <property type="molecule type" value="Genomic_DNA"/>
</dbReference>
<feature type="transmembrane region" description="Helical" evidence="12">
    <location>
        <begin position="382"/>
        <end position="402"/>
    </location>
</feature>
<evidence type="ECO:0000256" key="6">
    <source>
        <dbReference type="ARBA" id="ARBA00022692"/>
    </source>
</evidence>
<feature type="transmembrane region" description="Helical" evidence="12">
    <location>
        <begin position="114"/>
        <end position="134"/>
    </location>
</feature>
<proteinExistence type="inferred from homology"/>
<organism evidence="15 16">
    <name type="scientific">Protaetiibacter intestinalis</name>
    <dbReference type="NCBI Taxonomy" id="2419774"/>
    <lineage>
        <taxon>Bacteria</taxon>
        <taxon>Bacillati</taxon>
        <taxon>Actinomycetota</taxon>
        <taxon>Actinomycetes</taxon>
        <taxon>Micrococcales</taxon>
        <taxon>Microbacteriaceae</taxon>
        <taxon>Protaetiibacter</taxon>
    </lineage>
</organism>
<keyword evidence="10 12" id="KW-0472">Membrane</keyword>
<evidence type="ECO:0000256" key="5">
    <source>
        <dbReference type="ARBA" id="ARBA00022475"/>
    </source>
</evidence>
<dbReference type="GO" id="GO:0015385">
    <property type="term" value="F:sodium:proton antiporter activity"/>
    <property type="evidence" value="ECO:0007669"/>
    <property type="project" value="UniProtKB-UniRule"/>
</dbReference>
<keyword evidence="5 12" id="KW-1003">Cell membrane</keyword>
<dbReference type="PANTHER" id="PTHR30341:SF0">
    <property type="entry name" value="NA(+)_H(+) ANTIPORTER NHAA"/>
    <property type="match status" value="1"/>
</dbReference>
<feature type="domain" description="Thioredoxin" evidence="14">
    <location>
        <begin position="408"/>
        <end position="589"/>
    </location>
</feature>
<evidence type="ECO:0000313" key="15">
    <source>
        <dbReference type="EMBL" id="AYF99405.1"/>
    </source>
</evidence>
<evidence type="ECO:0000256" key="10">
    <source>
        <dbReference type="ARBA" id="ARBA00023136"/>
    </source>
</evidence>
<dbReference type="Pfam" id="PF06965">
    <property type="entry name" value="Na_H_antiport_1"/>
    <property type="match status" value="1"/>
</dbReference>
<evidence type="ECO:0000256" key="1">
    <source>
        <dbReference type="ARBA" id="ARBA00004429"/>
    </source>
</evidence>
<feature type="transmembrane region" description="Helical" evidence="12">
    <location>
        <begin position="172"/>
        <end position="191"/>
    </location>
</feature>
<dbReference type="Pfam" id="PF13462">
    <property type="entry name" value="Thioredoxin_4"/>
    <property type="match status" value="1"/>
</dbReference>
<evidence type="ECO:0000256" key="2">
    <source>
        <dbReference type="ARBA" id="ARBA00007006"/>
    </source>
</evidence>
<dbReference type="KEGG" id="lyd:D7I47_02390"/>
<keyword evidence="8 12" id="KW-0915">Sodium</keyword>
<evidence type="ECO:0000256" key="9">
    <source>
        <dbReference type="ARBA" id="ARBA00023065"/>
    </source>
</evidence>
<sequence>MSAEKLSALLMLLGVVLAMAWANGPWPESYRGFWSLPINISIGQLAAETNPLHVVNEVLMTLFFFIVGLEVKREFAIGELRDWSRALVPVAAAVGGLLVPALIFIAVASGGGEATAWGIVISTDTAFLLGALSLISLRFPQRLRTFLLTLAVADDIGALIVIAFFYTGAINLVALSVTLALLAAIAMVRYLPSHRGFAYAAVGAVLWLAAADAGLHPTLTGVAVALFIPVFSPSRPDVERTAELSRAFRESPNTAYAAAVARSLRESLSINERVQSTWRPYVAFGVLPLFALANAGVTIDPAVLLSALVSPIFWGVIVALVAGKFAGISGVTWILRKSGKGTLAPGLSFHRIAGGAALSGIGFTISLFLVPIALEDPTQQDIARIGILVASLLAFAIGWAVLGIGDRLRPPRPVGAHLQRPVDSQRDHIRGPVDAPMTIVEYGDFECPYCGRATGVIDEVFAELGDELRWVWRHLPLDQLHPHAQIAAQASEAAAAQGKFYEMARLMFRHQQALSREDLFRYAEELEMDAQQFEEDYRSADTIRRIQDDRDDAASMDLHSTPTFFIGSNRHLGPWDAAVLVEALRASIQNPPHSNLAEG</sequence>
<dbReference type="InterPro" id="IPR004670">
    <property type="entry name" value="NhaA"/>
</dbReference>
<feature type="transmembrane region" description="Helical" evidence="12">
    <location>
        <begin position="146"/>
        <end position="166"/>
    </location>
</feature>
<accession>A0A387BE65</accession>
<keyword evidence="7 12" id="KW-1133">Transmembrane helix</keyword>
<dbReference type="Proteomes" id="UP000278886">
    <property type="component" value="Chromosome"/>
</dbReference>
<keyword evidence="16" id="KW-1185">Reference proteome</keyword>
<evidence type="ECO:0000256" key="7">
    <source>
        <dbReference type="ARBA" id="ARBA00022989"/>
    </source>
</evidence>
<comment type="similarity">
    <text evidence="2">In the N-terminal section; belongs to the NhaA Na(+)/H(+) (TC 2.A.33) antiporter family.</text>
</comment>
<dbReference type="InterPro" id="IPR023171">
    <property type="entry name" value="Na/H_antiporter_dom_sf"/>
</dbReference>
<evidence type="ECO:0000256" key="8">
    <source>
        <dbReference type="ARBA" id="ARBA00023053"/>
    </source>
</evidence>
<dbReference type="RefSeq" id="WP_120763773.1">
    <property type="nucleotide sequence ID" value="NZ_CP032630.1"/>
</dbReference>
<dbReference type="PANTHER" id="PTHR30341">
    <property type="entry name" value="SODIUM ION/PROTON ANTIPORTER NHAA-RELATED"/>
    <property type="match status" value="1"/>
</dbReference>
<evidence type="ECO:0000256" key="3">
    <source>
        <dbReference type="ARBA" id="ARBA00022448"/>
    </source>
</evidence>
<evidence type="ECO:0000313" key="16">
    <source>
        <dbReference type="Proteomes" id="UP000278886"/>
    </source>
</evidence>
<dbReference type="InterPro" id="IPR013766">
    <property type="entry name" value="Thioredoxin_domain"/>
</dbReference>
<keyword evidence="6 12" id="KW-0812">Transmembrane</keyword>
<dbReference type="AlphaFoldDB" id="A0A387BE65"/>
<gene>
    <name evidence="12 15" type="primary">nhaA</name>
    <name evidence="15" type="ORF">D7I47_02390</name>
</gene>
<evidence type="ECO:0000256" key="11">
    <source>
        <dbReference type="ARBA" id="ARBA00023201"/>
    </source>
</evidence>
<reference evidence="16" key="1">
    <citation type="submission" date="2018-09" db="EMBL/GenBank/DDBJ databases">
        <title>Genome sequencing of strain 2DFWR-13.</title>
        <authorList>
            <person name="Heo J."/>
            <person name="Kim S.-J."/>
            <person name="Kwon S.-W."/>
        </authorList>
    </citation>
    <scope>NUCLEOTIDE SEQUENCE [LARGE SCALE GENOMIC DNA]</scope>
    <source>
        <strain evidence="16">2DFWR-13</strain>
    </source>
</reference>
<dbReference type="GO" id="GO:0005886">
    <property type="term" value="C:plasma membrane"/>
    <property type="evidence" value="ECO:0007669"/>
    <property type="project" value="UniProtKB-SubCell"/>
</dbReference>
<feature type="transmembrane region" description="Helical" evidence="12">
    <location>
        <begin position="311"/>
        <end position="335"/>
    </location>
</feature>
<evidence type="ECO:0000256" key="13">
    <source>
        <dbReference type="SAM" id="Coils"/>
    </source>
</evidence>
<dbReference type="Gene3D" id="3.40.30.10">
    <property type="entry name" value="Glutaredoxin"/>
    <property type="match status" value="1"/>
</dbReference>
<dbReference type="InterPro" id="IPR036249">
    <property type="entry name" value="Thioredoxin-like_sf"/>
</dbReference>
<keyword evidence="9 12" id="KW-0406">Ion transport</keyword>
<dbReference type="NCBIfam" id="TIGR00773">
    <property type="entry name" value="NhaA"/>
    <property type="match status" value="1"/>
</dbReference>
<dbReference type="InterPro" id="IPR012336">
    <property type="entry name" value="Thioredoxin-like_fold"/>
</dbReference>
<dbReference type="SUPFAM" id="SSF52833">
    <property type="entry name" value="Thioredoxin-like"/>
    <property type="match status" value="1"/>
</dbReference>
<name>A0A387BE65_9MICO</name>
<evidence type="ECO:0000259" key="14">
    <source>
        <dbReference type="PROSITE" id="PS51352"/>
    </source>
</evidence>
<feature type="transmembrane region" description="Helical" evidence="12">
    <location>
        <begin position="83"/>
        <end position="108"/>
    </location>
</feature>
<feature type="transmembrane region" description="Helical" evidence="12">
    <location>
        <begin position="54"/>
        <end position="71"/>
    </location>
</feature>
<feature type="coiled-coil region" evidence="13">
    <location>
        <begin position="516"/>
        <end position="543"/>
    </location>
</feature>
<keyword evidence="11 12" id="KW-0739">Sodium transport</keyword>
<keyword evidence="13" id="KW-0175">Coiled coil</keyword>
<evidence type="ECO:0000256" key="4">
    <source>
        <dbReference type="ARBA" id="ARBA00022449"/>
    </source>
</evidence>
<feature type="transmembrane region" description="Helical" evidence="12">
    <location>
        <begin position="281"/>
        <end position="299"/>
    </location>
</feature>
<comment type="subcellular location">
    <subcellularLocation>
        <location evidence="1">Cell inner membrane</location>
        <topology evidence="1">Multi-pass membrane protein</topology>
    </subcellularLocation>
    <subcellularLocation>
        <location evidence="12">Cell membrane</location>
        <topology evidence="12">Multi-pass membrane protein</topology>
    </subcellularLocation>
</comment>
<dbReference type="Gene3D" id="1.20.1530.10">
    <property type="entry name" value="Na+/H+ antiporter like domain"/>
    <property type="match status" value="1"/>
</dbReference>
<dbReference type="GO" id="GO:0006885">
    <property type="term" value="P:regulation of pH"/>
    <property type="evidence" value="ECO:0007669"/>
    <property type="project" value="UniProtKB-UniRule"/>
</dbReference>